<comment type="caution">
    <text evidence="2">The sequence shown here is derived from an EMBL/GenBank/DDBJ whole genome shotgun (WGS) entry which is preliminary data.</text>
</comment>
<protein>
    <submittedName>
        <fullName evidence="2">Uncharacterized protein</fullName>
    </submittedName>
</protein>
<dbReference type="AlphaFoldDB" id="A0AAV4Y236"/>
<proteinExistence type="predicted"/>
<gene>
    <name evidence="2" type="ORF">CEXT_600301</name>
</gene>
<name>A0AAV4Y236_CAEEX</name>
<evidence type="ECO:0000256" key="1">
    <source>
        <dbReference type="SAM" id="MobiDB-lite"/>
    </source>
</evidence>
<feature type="compositionally biased region" description="Basic residues" evidence="1">
    <location>
        <begin position="15"/>
        <end position="24"/>
    </location>
</feature>
<feature type="region of interest" description="Disordered" evidence="1">
    <location>
        <begin position="1"/>
        <end position="27"/>
    </location>
</feature>
<organism evidence="2 3">
    <name type="scientific">Caerostris extrusa</name>
    <name type="common">Bark spider</name>
    <name type="synonym">Caerostris bankana</name>
    <dbReference type="NCBI Taxonomy" id="172846"/>
    <lineage>
        <taxon>Eukaryota</taxon>
        <taxon>Metazoa</taxon>
        <taxon>Ecdysozoa</taxon>
        <taxon>Arthropoda</taxon>
        <taxon>Chelicerata</taxon>
        <taxon>Arachnida</taxon>
        <taxon>Araneae</taxon>
        <taxon>Araneomorphae</taxon>
        <taxon>Entelegynae</taxon>
        <taxon>Araneoidea</taxon>
        <taxon>Araneidae</taxon>
        <taxon>Caerostris</taxon>
    </lineage>
</organism>
<dbReference type="EMBL" id="BPLR01001289">
    <property type="protein sequence ID" value="GIZ01362.1"/>
    <property type="molecule type" value="Genomic_DNA"/>
</dbReference>
<accession>A0AAV4Y236</accession>
<evidence type="ECO:0000313" key="3">
    <source>
        <dbReference type="Proteomes" id="UP001054945"/>
    </source>
</evidence>
<keyword evidence="3" id="KW-1185">Reference proteome</keyword>
<reference evidence="2 3" key="1">
    <citation type="submission" date="2021-06" db="EMBL/GenBank/DDBJ databases">
        <title>Caerostris extrusa draft genome.</title>
        <authorList>
            <person name="Kono N."/>
            <person name="Arakawa K."/>
        </authorList>
    </citation>
    <scope>NUCLEOTIDE SEQUENCE [LARGE SCALE GENOMIC DNA]</scope>
</reference>
<evidence type="ECO:0000313" key="2">
    <source>
        <dbReference type="EMBL" id="GIZ01362.1"/>
    </source>
</evidence>
<feature type="compositionally biased region" description="Polar residues" evidence="1">
    <location>
        <begin position="1"/>
        <end position="13"/>
    </location>
</feature>
<sequence>MLLRPSSNPTPFLQTRKKERRRAGRAGGREQQLLQWLIYGGRSCPYHFSRLALSRSNDRCHPQWPNIKLSCPPRISRDRIGNGNGHFPSNQHNFCLRTSPALVFPSGCCGQLRLIYRPLPRGLVLSALTNAVAYYSAPHRWEIKDSFHPVIVCSFGYHSVVWPLILLQLHNRLIVFRQVCGSLMEPTYYEYHPLLLEGKKTFNCDSFQAIASPSFVLIVDPIKAPFSLLLEKREVDTS</sequence>
<dbReference type="Proteomes" id="UP001054945">
    <property type="component" value="Unassembled WGS sequence"/>
</dbReference>